<dbReference type="GO" id="GO:0008237">
    <property type="term" value="F:metallopeptidase activity"/>
    <property type="evidence" value="ECO:0007669"/>
    <property type="project" value="UniProtKB-KW"/>
</dbReference>
<feature type="transmembrane region" description="Helical" evidence="1">
    <location>
        <begin position="365"/>
        <end position="386"/>
    </location>
</feature>
<keyword evidence="1" id="KW-0812">Transmembrane</keyword>
<accession>A0ABT3WXW7</accession>
<keyword evidence="1" id="KW-0472">Membrane</keyword>
<dbReference type="Proteomes" id="UP001208017">
    <property type="component" value="Unassembled WGS sequence"/>
</dbReference>
<feature type="transmembrane region" description="Helical" evidence="1">
    <location>
        <begin position="406"/>
        <end position="426"/>
    </location>
</feature>
<reference evidence="3 4" key="1">
    <citation type="submission" date="2022-11" db="EMBL/GenBank/DDBJ databases">
        <title>Study of microbial diversity in lake waters.</title>
        <authorList>
            <person name="Zhang J."/>
        </authorList>
    </citation>
    <scope>NUCLEOTIDE SEQUENCE [LARGE SCALE GENOMIC DNA]</scope>
    <source>
        <strain evidence="3 4">DT12</strain>
    </source>
</reference>
<evidence type="ECO:0000259" key="2">
    <source>
        <dbReference type="Pfam" id="PF02517"/>
    </source>
</evidence>
<feature type="transmembrane region" description="Helical" evidence="1">
    <location>
        <begin position="241"/>
        <end position="263"/>
    </location>
</feature>
<dbReference type="InterPro" id="IPR003675">
    <property type="entry name" value="Rce1/LyrA-like_dom"/>
</dbReference>
<feature type="domain" description="CAAX prenyl protease 2/Lysostaphin resistance protein A-like" evidence="2">
    <location>
        <begin position="408"/>
        <end position="501"/>
    </location>
</feature>
<feature type="transmembrane region" description="Helical" evidence="1">
    <location>
        <begin position="516"/>
        <end position="537"/>
    </location>
</feature>
<gene>
    <name evidence="3" type="ORF">OS242_05985</name>
</gene>
<keyword evidence="3" id="KW-0378">Hydrolase</keyword>
<protein>
    <submittedName>
        <fullName evidence="3">CPBP family intramembrane metalloprotease</fullName>
    </submittedName>
</protein>
<dbReference type="RefSeq" id="WP_267150745.1">
    <property type="nucleotide sequence ID" value="NZ_JAPMLT010000002.1"/>
</dbReference>
<comment type="caution">
    <text evidence="3">The sequence shown here is derived from an EMBL/GenBank/DDBJ whole genome shotgun (WGS) entry which is preliminary data.</text>
</comment>
<evidence type="ECO:0000313" key="4">
    <source>
        <dbReference type="Proteomes" id="UP001208017"/>
    </source>
</evidence>
<feature type="transmembrane region" description="Helical" evidence="1">
    <location>
        <begin position="309"/>
        <end position="332"/>
    </location>
</feature>
<dbReference type="InterPro" id="IPR018247">
    <property type="entry name" value="EF_Hand_1_Ca_BS"/>
</dbReference>
<sequence length="550" mass="61862">MGKRRTDRWIAVLGLLGLILFIFFSMGDELTGGNDRISREEAVAKAEALYAAQGFTRDGMKVTATLDGDADTDGYLGRHDLRDAFYQVMPRTAPLVYWSVTFSSRDISYASVSVRLDAQTGDVVAFASHGMVRTVQTEEASAQEIATRGLMQMGIDPSALERRMELEVPGASAELFRDQRSVLDEHTRRFVYEQKAWHVGELKLRYVIDVANDRVTALRYSYSVPSDFFTWHAEQQKIGTILTMISLGLSFVIFACAFVYAFLLKGERPWWSTFWLTLTVLILFFFANLNQLPVFEQSVLEGGGGGLELLLVGAFAIVGVAVLSVIVAAATYPTILSGGMLVREVDPRLWIPRRDPEWSASVRQAVWYGYGLALAWLGFQSVFYWLAQTYFGVWYENDFTMSPVNMLFPLLFPLLGWLAGIQEEAFYRLFGVTFLKRYVKSSFVAVLLPAMVWALGHSLYPIYPIYTRFIELTIFGVIIGFCYLRFGFVTVVFAHVIFDVIQMSLPLLFGKDGMEMASGGFFLVLPIFVGYGISYLLSKRATFLENRGAS</sequence>
<feature type="transmembrane region" description="Helical" evidence="1">
    <location>
        <begin position="438"/>
        <end position="459"/>
    </location>
</feature>
<feature type="transmembrane region" description="Helical" evidence="1">
    <location>
        <begin position="270"/>
        <end position="289"/>
    </location>
</feature>
<evidence type="ECO:0000256" key="1">
    <source>
        <dbReference type="SAM" id="Phobius"/>
    </source>
</evidence>
<dbReference type="PROSITE" id="PS00018">
    <property type="entry name" value="EF_HAND_1"/>
    <property type="match status" value="1"/>
</dbReference>
<name>A0ABT3WXW7_9BACL</name>
<keyword evidence="3" id="KW-0645">Protease</keyword>
<proteinExistence type="predicted"/>
<keyword evidence="3" id="KW-0482">Metalloprotease</keyword>
<dbReference type="Pfam" id="PF02517">
    <property type="entry name" value="Rce1-like"/>
    <property type="match status" value="1"/>
</dbReference>
<organism evidence="3 4">
    <name type="scientific">Tumebacillus lacus</name>
    <dbReference type="NCBI Taxonomy" id="2995335"/>
    <lineage>
        <taxon>Bacteria</taxon>
        <taxon>Bacillati</taxon>
        <taxon>Bacillota</taxon>
        <taxon>Bacilli</taxon>
        <taxon>Bacillales</taxon>
        <taxon>Alicyclobacillaceae</taxon>
        <taxon>Tumebacillus</taxon>
    </lineage>
</organism>
<keyword evidence="1" id="KW-1133">Transmembrane helix</keyword>
<evidence type="ECO:0000313" key="3">
    <source>
        <dbReference type="EMBL" id="MCX7569505.1"/>
    </source>
</evidence>
<keyword evidence="4" id="KW-1185">Reference proteome</keyword>
<dbReference type="EMBL" id="JAPMLT010000002">
    <property type="protein sequence ID" value="MCX7569505.1"/>
    <property type="molecule type" value="Genomic_DNA"/>
</dbReference>